<name>A0A6J4RLS8_9ACTN</name>
<dbReference type="InterPro" id="IPR052194">
    <property type="entry name" value="MESH1"/>
</dbReference>
<dbReference type="GO" id="GO:0008728">
    <property type="term" value="F:GTP diphosphokinase activity"/>
    <property type="evidence" value="ECO:0007669"/>
    <property type="project" value="UniProtKB-EC"/>
</dbReference>
<dbReference type="EC" id="2.7.6.5" evidence="1"/>
<dbReference type="PANTHER" id="PTHR46246">
    <property type="entry name" value="GUANOSINE-3',5'-BIS(DIPHOSPHATE) 3'-PYROPHOSPHOHYDROLASE MESH1"/>
    <property type="match status" value="1"/>
</dbReference>
<dbReference type="EMBL" id="CADCVQ010000009">
    <property type="protein sequence ID" value="CAA9472328.1"/>
    <property type="molecule type" value="Genomic_DNA"/>
</dbReference>
<keyword evidence="1" id="KW-0378">Hydrolase</keyword>
<dbReference type="AlphaFoldDB" id="A0A6J4RLS8"/>
<dbReference type="GO" id="GO:0016301">
    <property type="term" value="F:kinase activity"/>
    <property type="evidence" value="ECO:0007669"/>
    <property type="project" value="UniProtKB-KW"/>
</dbReference>
<gene>
    <name evidence="1" type="ORF">AVDCRST_MAG67-283</name>
</gene>
<dbReference type="EC" id="3.1.7.2" evidence="1"/>
<reference evidence="1" key="1">
    <citation type="submission" date="2020-02" db="EMBL/GenBank/DDBJ databases">
        <authorList>
            <person name="Meier V. D."/>
        </authorList>
    </citation>
    <scope>NUCLEOTIDE SEQUENCE</scope>
    <source>
        <strain evidence="1">AVDCRST_MAG67</strain>
    </source>
</reference>
<accession>A0A6J4RLS8</accession>
<dbReference type="PANTHER" id="PTHR46246:SF1">
    <property type="entry name" value="GUANOSINE-3',5'-BIS(DIPHOSPHATE) 3'-PYROPHOSPHOHYDROLASE MESH1"/>
    <property type="match status" value="1"/>
</dbReference>
<protein>
    <submittedName>
        <fullName evidence="1">Guanosine-3',5'-bis(Diphosphate) 3'-pyrophosphohydrolase / GTP pyrophosphokinase, (P)ppGpp synthetase II</fullName>
        <ecNumber evidence="1">2.7.6.5</ecNumber>
        <ecNumber evidence="1">3.1.7.2</ecNumber>
    </submittedName>
</protein>
<dbReference type="Pfam" id="PF13328">
    <property type="entry name" value="HD_4"/>
    <property type="match status" value="1"/>
</dbReference>
<keyword evidence="1" id="KW-0808">Transferase</keyword>
<dbReference type="Gene3D" id="1.10.3210.10">
    <property type="entry name" value="Hypothetical protein af1432"/>
    <property type="match status" value="1"/>
</dbReference>
<dbReference type="GO" id="GO:0008893">
    <property type="term" value="F:guanosine-3',5'-bis(diphosphate) 3'-diphosphatase activity"/>
    <property type="evidence" value="ECO:0007669"/>
    <property type="project" value="UniProtKB-EC"/>
</dbReference>
<proteinExistence type="predicted"/>
<keyword evidence="1" id="KW-0418">Kinase</keyword>
<dbReference type="SUPFAM" id="SSF109604">
    <property type="entry name" value="HD-domain/PDEase-like"/>
    <property type="match status" value="1"/>
</dbReference>
<evidence type="ECO:0000313" key="1">
    <source>
        <dbReference type="EMBL" id="CAA9472328.1"/>
    </source>
</evidence>
<organism evidence="1">
    <name type="scientific">uncultured Solirubrobacteraceae bacterium</name>
    <dbReference type="NCBI Taxonomy" id="1162706"/>
    <lineage>
        <taxon>Bacteria</taxon>
        <taxon>Bacillati</taxon>
        <taxon>Actinomycetota</taxon>
        <taxon>Thermoleophilia</taxon>
        <taxon>Solirubrobacterales</taxon>
        <taxon>Solirubrobacteraceae</taxon>
        <taxon>environmental samples</taxon>
    </lineage>
</organism>
<sequence>MSSIPHELAPRALAFAVRCHSGQRRSSDGAPFIQHPLEVARLLRDAGCSEAVVAAGLLHDVVENAHVAVGEIADRFGDDVAALVDAVTDHSCIESYRERKQVLRDNVRFVGGDVALLFAADKISKVREWPRHRRREQEQLQELPPHSRARRYLAHHHAMRLEHYCKSLAMLERVAPEHPLVAQLADELEHCSAPDRAPLL</sequence>